<dbReference type="AlphaFoldDB" id="F3FZJ0"/>
<sequence length="42" mass="4588">MVNYSVDAARLFGLSQSDTVLQQNTLNFDLSVEEIFPALLAG</sequence>
<proteinExistence type="predicted"/>
<accession>F3FZJ0</accession>
<comment type="caution">
    <text evidence="1">The sequence shown here is derived from an EMBL/GenBank/DDBJ whole genome shotgun (WGS) entry which is preliminary data.</text>
</comment>
<dbReference type="Gene3D" id="3.40.50.980">
    <property type="match status" value="1"/>
</dbReference>
<gene>
    <name evidence="1" type="ORF">PSYJA_44046</name>
</gene>
<evidence type="ECO:0000313" key="1">
    <source>
        <dbReference type="EMBL" id="EGH35632.1"/>
    </source>
</evidence>
<protein>
    <submittedName>
        <fullName evidence="1">Amino acid adenylation</fullName>
    </submittedName>
</protein>
<organism evidence="1 2">
    <name type="scientific">Pseudomonas syringae pv. japonica str. M301072</name>
    <dbReference type="NCBI Taxonomy" id="629262"/>
    <lineage>
        <taxon>Bacteria</taxon>
        <taxon>Pseudomonadati</taxon>
        <taxon>Pseudomonadota</taxon>
        <taxon>Gammaproteobacteria</taxon>
        <taxon>Pseudomonadales</taxon>
        <taxon>Pseudomonadaceae</taxon>
        <taxon>Pseudomonas</taxon>
        <taxon>Pseudomonas syringae</taxon>
    </lineage>
</organism>
<name>F3FZJ0_PSESX</name>
<evidence type="ECO:0000313" key="2">
    <source>
        <dbReference type="Proteomes" id="UP000004471"/>
    </source>
</evidence>
<dbReference type="EMBL" id="AEAH01003850">
    <property type="protein sequence ID" value="EGH35632.1"/>
    <property type="molecule type" value="Genomic_DNA"/>
</dbReference>
<dbReference type="Proteomes" id="UP000004471">
    <property type="component" value="Unassembled WGS sequence"/>
</dbReference>
<reference evidence="1 2" key="1">
    <citation type="journal article" date="2011" name="PLoS Pathog.">
        <title>Dynamic evolution of pathogenicity revealed by sequencing and comparative genomics of 19 Pseudomonas syringae isolates.</title>
        <authorList>
            <person name="Baltrus D.A."/>
            <person name="Nishimura M.T."/>
            <person name="Romanchuk A."/>
            <person name="Chang J.H."/>
            <person name="Mukhtar M.S."/>
            <person name="Cherkis K."/>
            <person name="Roach J."/>
            <person name="Grant S.R."/>
            <person name="Jones C.D."/>
            <person name="Dangl J.L."/>
        </authorList>
    </citation>
    <scope>NUCLEOTIDE SEQUENCE [LARGE SCALE GENOMIC DNA]</scope>
    <source>
        <strain evidence="2">M301072PT</strain>
    </source>
</reference>
<feature type="non-terminal residue" evidence="1">
    <location>
        <position position="42"/>
    </location>
</feature>